<evidence type="ECO:0000256" key="1">
    <source>
        <dbReference type="ARBA" id="ARBA00022729"/>
    </source>
</evidence>
<reference evidence="3" key="1">
    <citation type="submission" date="2025-08" db="UniProtKB">
        <authorList>
            <consortium name="Ensembl"/>
        </authorList>
    </citation>
    <scope>IDENTIFICATION</scope>
</reference>
<name>A0A8C7EF17_NOTPE</name>
<dbReference type="InterPro" id="IPR051295">
    <property type="entry name" value="LGI_related"/>
</dbReference>
<dbReference type="GO" id="GO:0042551">
    <property type="term" value="P:neuron maturation"/>
    <property type="evidence" value="ECO:0007669"/>
    <property type="project" value="TreeGrafter"/>
</dbReference>
<dbReference type="Proteomes" id="UP000694420">
    <property type="component" value="Unplaced"/>
</dbReference>
<dbReference type="PANTHER" id="PTHR24367">
    <property type="entry name" value="LEUCINE-RICH REPEAT-CONTAINING PROTEIN"/>
    <property type="match status" value="1"/>
</dbReference>
<proteinExistence type="predicted"/>
<keyword evidence="2" id="KW-0677">Repeat</keyword>
<evidence type="ECO:0000313" key="4">
    <source>
        <dbReference type="Proteomes" id="UP000694420"/>
    </source>
</evidence>
<dbReference type="Ensembl" id="ENSNPET00000015473.1">
    <property type="protein sequence ID" value="ENSNPEP00000015100.1"/>
    <property type="gene ID" value="ENSNPEG00000011268.1"/>
</dbReference>
<evidence type="ECO:0000313" key="3">
    <source>
        <dbReference type="Ensembl" id="ENSNPEP00000015100.1"/>
    </source>
</evidence>
<dbReference type="PANTHER" id="PTHR24367:SF268">
    <property type="entry name" value="LEUCINE-RICH REPEAT LGI FAMILY MEMBER 4"/>
    <property type="match status" value="1"/>
</dbReference>
<dbReference type="InterPro" id="IPR009039">
    <property type="entry name" value="EAR"/>
</dbReference>
<keyword evidence="4" id="KW-1185">Reference proteome</keyword>
<reference evidence="3" key="2">
    <citation type="submission" date="2025-09" db="UniProtKB">
        <authorList>
            <consortium name="Ensembl"/>
        </authorList>
    </citation>
    <scope>IDENTIFICATION</scope>
</reference>
<sequence length="105" mass="11451">MAPWQVLRWEGSMFRELQRVPARGSLVFQPLSLGGRRLVALGNDLAPSTLYRVGAEGLLEAAQELLLPAPRAFAALDLGHRHFLVASSLQGATLIYRQVTVDLGT</sequence>
<accession>A0A8C7EF17</accession>
<protein>
    <submittedName>
        <fullName evidence="3">Uncharacterized protein</fullName>
    </submittedName>
</protein>
<dbReference type="GO" id="GO:0005615">
    <property type="term" value="C:extracellular space"/>
    <property type="evidence" value="ECO:0007669"/>
    <property type="project" value="TreeGrafter"/>
</dbReference>
<organism evidence="3 4">
    <name type="scientific">Nothoprocta perdicaria</name>
    <name type="common">Chilean tinamou</name>
    <name type="synonym">Crypturus perdicarius</name>
    <dbReference type="NCBI Taxonomy" id="30464"/>
    <lineage>
        <taxon>Eukaryota</taxon>
        <taxon>Metazoa</taxon>
        <taxon>Chordata</taxon>
        <taxon>Craniata</taxon>
        <taxon>Vertebrata</taxon>
        <taxon>Euteleostomi</taxon>
        <taxon>Archelosauria</taxon>
        <taxon>Archosauria</taxon>
        <taxon>Dinosauria</taxon>
        <taxon>Saurischia</taxon>
        <taxon>Theropoda</taxon>
        <taxon>Coelurosauria</taxon>
        <taxon>Aves</taxon>
        <taxon>Palaeognathae</taxon>
        <taxon>Tinamiformes</taxon>
        <taxon>Tinamidae</taxon>
        <taxon>Nothoprocta</taxon>
    </lineage>
</organism>
<dbReference type="PROSITE" id="PS50912">
    <property type="entry name" value="EAR"/>
    <property type="match status" value="1"/>
</dbReference>
<dbReference type="AlphaFoldDB" id="A0A8C7EF17"/>
<keyword evidence="1" id="KW-0732">Signal</keyword>
<dbReference type="GO" id="GO:0022011">
    <property type="term" value="P:myelination in peripheral nervous system"/>
    <property type="evidence" value="ECO:0007669"/>
    <property type="project" value="TreeGrafter"/>
</dbReference>
<evidence type="ECO:0000256" key="2">
    <source>
        <dbReference type="ARBA" id="ARBA00022737"/>
    </source>
</evidence>